<accession>A0A0A9FZV4</accession>
<evidence type="ECO:0000313" key="1">
    <source>
        <dbReference type="EMBL" id="JAE15826.1"/>
    </source>
</evidence>
<dbReference type="AlphaFoldDB" id="A0A0A9FZV4"/>
<sequence>MNTLDQIVERKLDSFHKKFNRLGCLLRWLSCHIQRIYPHHLSA</sequence>
<name>A0A0A9FZV4_ARUDO</name>
<reference evidence="1" key="2">
    <citation type="journal article" date="2015" name="Data Brief">
        <title>Shoot transcriptome of the giant reed, Arundo donax.</title>
        <authorList>
            <person name="Barrero R.A."/>
            <person name="Guerrero F.D."/>
            <person name="Moolhuijzen P."/>
            <person name="Goolsby J.A."/>
            <person name="Tidwell J."/>
            <person name="Bellgard S.E."/>
            <person name="Bellgard M.I."/>
        </authorList>
    </citation>
    <scope>NUCLEOTIDE SEQUENCE</scope>
    <source>
        <tissue evidence="1">Shoot tissue taken approximately 20 cm above the soil surface</tissue>
    </source>
</reference>
<reference evidence="1" key="1">
    <citation type="submission" date="2014-09" db="EMBL/GenBank/DDBJ databases">
        <authorList>
            <person name="Magalhaes I.L.F."/>
            <person name="Oliveira U."/>
            <person name="Santos F.R."/>
            <person name="Vidigal T.H.D.A."/>
            <person name="Brescovit A.D."/>
            <person name="Santos A.J."/>
        </authorList>
    </citation>
    <scope>NUCLEOTIDE SEQUENCE</scope>
    <source>
        <tissue evidence="1">Shoot tissue taken approximately 20 cm above the soil surface</tissue>
    </source>
</reference>
<dbReference type="EMBL" id="GBRH01182070">
    <property type="protein sequence ID" value="JAE15826.1"/>
    <property type="molecule type" value="Transcribed_RNA"/>
</dbReference>
<protein>
    <submittedName>
        <fullName evidence="1">Uncharacterized protein</fullName>
    </submittedName>
</protein>
<proteinExistence type="predicted"/>
<organism evidence="1">
    <name type="scientific">Arundo donax</name>
    <name type="common">Giant reed</name>
    <name type="synonym">Donax arundinaceus</name>
    <dbReference type="NCBI Taxonomy" id="35708"/>
    <lineage>
        <taxon>Eukaryota</taxon>
        <taxon>Viridiplantae</taxon>
        <taxon>Streptophyta</taxon>
        <taxon>Embryophyta</taxon>
        <taxon>Tracheophyta</taxon>
        <taxon>Spermatophyta</taxon>
        <taxon>Magnoliopsida</taxon>
        <taxon>Liliopsida</taxon>
        <taxon>Poales</taxon>
        <taxon>Poaceae</taxon>
        <taxon>PACMAD clade</taxon>
        <taxon>Arundinoideae</taxon>
        <taxon>Arundineae</taxon>
        <taxon>Arundo</taxon>
    </lineage>
</organism>